<proteinExistence type="predicted"/>
<dbReference type="InterPro" id="IPR000182">
    <property type="entry name" value="GNAT_dom"/>
</dbReference>
<evidence type="ECO:0000313" key="3">
    <source>
        <dbReference type="Proteomes" id="UP000717515"/>
    </source>
</evidence>
<dbReference type="InterPro" id="IPR016181">
    <property type="entry name" value="Acyl_CoA_acyltransferase"/>
</dbReference>
<dbReference type="Proteomes" id="UP000717515">
    <property type="component" value="Unassembled WGS sequence"/>
</dbReference>
<accession>A0A9P8A283</accession>
<gene>
    <name evidence="2" type="ORF">KVV02_007413</name>
</gene>
<dbReference type="Pfam" id="PF00583">
    <property type="entry name" value="Acetyltransf_1"/>
    <property type="match status" value="1"/>
</dbReference>
<dbReference type="CDD" id="cd04301">
    <property type="entry name" value="NAT_SF"/>
    <property type="match status" value="1"/>
</dbReference>
<feature type="domain" description="N-acetyltransferase" evidence="1">
    <location>
        <begin position="129"/>
        <end position="223"/>
    </location>
</feature>
<protein>
    <recommendedName>
        <fullName evidence="1">N-acetyltransferase domain-containing protein</fullName>
    </recommendedName>
</protein>
<comment type="caution">
    <text evidence="2">The sequence shown here is derived from an EMBL/GenBank/DDBJ whole genome shotgun (WGS) entry which is preliminary data.</text>
</comment>
<dbReference type="Gene3D" id="3.40.630.30">
    <property type="match status" value="1"/>
</dbReference>
<name>A0A9P8A283_MORAP</name>
<evidence type="ECO:0000313" key="2">
    <source>
        <dbReference type="EMBL" id="KAG9322983.1"/>
    </source>
</evidence>
<dbReference type="SUPFAM" id="SSF55729">
    <property type="entry name" value="Acyl-CoA N-acyltransferases (Nat)"/>
    <property type="match status" value="1"/>
</dbReference>
<dbReference type="AlphaFoldDB" id="A0A9P8A283"/>
<evidence type="ECO:0000259" key="1">
    <source>
        <dbReference type="PROSITE" id="PS51186"/>
    </source>
</evidence>
<dbReference type="PROSITE" id="PS51186">
    <property type="entry name" value="GNAT"/>
    <property type="match status" value="1"/>
</dbReference>
<organism evidence="2 3">
    <name type="scientific">Mortierella alpina</name>
    <name type="common">Oleaginous fungus</name>
    <name type="synonym">Mortierella renispora</name>
    <dbReference type="NCBI Taxonomy" id="64518"/>
    <lineage>
        <taxon>Eukaryota</taxon>
        <taxon>Fungi</taxon>
        <taxon>Fungi incertae sedis</taxon>
        <taxon>Mucoromycota</taxon>
        <taxon>Mortierellomycotina</taxon>
        <taxon>Mortierellomycetes</taxon>
        <taxon>Mortierellales</taxon>
        <taxon>Mortierellaceae</taxon>
        <taxon>Mortierella</taxon>
    </lineage>
</organism>
<dbReference type="GO" id="GO:0016747">
    <property type="term" value="F:acyltransferase activity, transferring groups other than amino-acyl groups"/>
    <property type="evidence" value="ECO:0007669"/>
    <property type="project" value="InterPro"/>
</dbReference>
<reference evidence="2" key="1">
    <citation type="submission" date="2021-07" db="EMBL/GenBank/DDBJ databases">
        <title>Draft genome of Mortierella alpina, strain LL118, isolated from an aspen leaf litter sample.</title>
        <authorList>
            <person name="Yang S."/>
            <person name="Vinatzer B.A."/>
        </authorList>
    </citation>
    <scope>NUCLEOTIDE SEQUENCE</scope>
    <source>
        <strain evidence="2">LL118</strain>
    </source>
</reference>
<dbReference type="EMBL" id="JAIFTL010000120">
    <property type="protein sequence ID" value="KAG9322983.1"/>
    <property type="molecule type" value="Genomic_DNA"/>
</dbReference>
<sequence>MTSAFYAVDPQFLDLTPVSQHTWPASNNTATPSPSHKVIWRIATTPQAPGEHHPTIFLPLERSVVLQGLATLFPQLSSTCTGPTPETLDACLANTHTFTLFLATDTTCLPVPSSETPKATASPFQITAVVGCLTLVTLRLLMNSRAHIEDLIVLDACRGQGLGRGLMRRALHEAFDVRGCKMCDLTSKPNRVEAWALYKSMGFWLRDTGAFRIYDPKLNITGPPSAAPSSSSHVVKAP</sequence>